<reference evidence="1 2" key="1">
    <citation type="submission" date="2015-06" db="EMBL/GenBank/DDBJ databases">
        <title>Draft genome of the moderately acidophilic sulfate reducer Candidatus Desulfosporosinus acididurans strain M1.</title>
        <authorList>
            <person name="Poehlein A."/>
            <person name="Petzsch P."/>
            <person name="Johnson B.D."/>
            <person name="Schloemann M."/>
            <person name="Daniel R."/>
            <person name="Muehling M."/>
        </authorList>
    </citation>
    <scope>NUCLEOTIDE SEQUENCE [LARGE SCALE GENOMIC DNA]</scope>
    <source>
        <strain evidence="1 2">M1</strain>
    </source>
</reference>
<keyword evidence="2" id="KW-1185">Reference proteome</keyword>
<dbReference type="Proteomes" id="UP000036356">
    <property type="component" value="Unassembled WGS sequence"/>
</dbReference>
<accession>A0A0J1FM47</accession>
<proteinExistence type="predicted"/>
<dbReference type="PATRIC" id="fig|476652.3.peg.4246"/>
<protein>
    <recommendedName>
        <fullName evidence="3">Phage-like element PBSX protein XkdM</fullName>
    </recommendedName>
</protein>
<evidence type="ECO:0000313" key="1">
    <source>
        <dbReference type="EMBL" id="KLU64013.1"/>
    </source>
</evidence>
<evidence type="ECO:0000313" key="2">
    <source>
        <dbReference type="Proteomes" id="UP000036356"/>
    </source>
</evidence>
<organism evidence="1 2">
    <name type="scientific">Desulfosporosinus acididurans</name>
    <dbReference type="NCBI Taxonomy" id="476652"/>
    <lineage>
        <taxon>Bacteria</taxon>
        <taxon>Bacillati</taxon>
        <taxon>Bacillota</taxon>
        <taxon>Clostridia</taxon>
        <taxon>Eubacteriales</taxon>
        <taxon>Desulfitobacteriaceae</taxon>
        <taxon>Desulfosporosinus</taxon>
    </lineage>
</organism>
<dbReference type="AlphaFoldDB" id="A0A0J1FM47"/>
<dbReference type="STRING" id="476652.DEAC_c40070"/>
<dbReference type="EMBL" id="LDZY01000018">
    <property type="protein sequence ID" value="KLU64013.1"/>
    <property type="molecule type" value="Genomic_DNA"/>
</dbReference>
<name>A0A0J1FM47_9FIRM</name>
<comment type="caution">
    <text evidence="1">The sequence shown here is derived from an EMBL/GenBank/DDBJ whole genome shotgun (WGS) entry which is preliminary data.</text>
</comment>
<sequence length="136" mass="15223">MEFWLVQGSEKLQLPIPPANYSIKKALNNTSAIVEGVGEISFIGKPKLAEIPSIQSFFPAQVYSFCQYDTFPSPKECTDLVEKWMLSGNPIRIIITGSSPINTLCSIEDFEYGEQDGTGDVYFTLNLKEYRIISLT</sequence>
<dbReference type="RefSeq" id="WP_053006529.1">
    <property type="nucleotide sequence ID" value="NZ_LDZY01000018.1"/>
</dbReference>
<gene>
    <name evidence="1" type="ORF">DEAC_c40070</name>
</gene>
<evidence type="ECO:0008006" key="3">
    <source>
        <dbReference type="Google" id="ProtNLM"/>
    </source>
</evidence>